<comment type="caution">
    <text evidence="1">The sequence shown here is derived from an EMBL/GenBank/DDBJ whole genome shotgun (WGS) entry which is preliminary data.</text>
</comment>
<dbReference type="EMBL" id="AWWH01000011">
    <property type="protein sequence ID" value="ETA75102.1"/>
    <property type="molecule type" value="Genomic_DNA"/>
</dbReference>
<accession>V7HYY7</accession>
<gene>
    <name evidence="1" type="ORF">LEQ_1160</name>
</gene>
<keyword evidence="2" id="KW-1185">Reference proteome</keyword>
<reference evidence="1 2" key="1">
    <citation type="journal article" date="2014" name="Genome Announc.">
        <title>The Genome of the Predominant Equine Lactobacillus Species, Lactobacillus equi, Is Reflective of Its Lifestyle Adaptations to an Herbivorous Host.</title>
        <authorList>
            <person name="O'Donnell M.M."/>
            <person name="Harris H.M."/>
            <person name="O'Toole P.W."/>
            <person name="Ross R.P."/>
        </authorList>
    </citation>
    <scope>NUCLEOTIDE SEQUENCE [LARGE SCALE GENOMIC DNA]</scope>
    <source>
        <strain evidence="1 2">DPC 6820</strain>
    </source>
</reference>
<sequence length="241" mass="26495">MQRQINDLAEKINTHLGNPNGHPIVSGYDRQNMAGFVSAQEHERALGNAMPLTTKIDWNALPAGYYYVDRADMIVGLTSVAGISEQVPTYVRVVRNPIDSQRVLSVKQPSVGFEIDIMTDKDGNIHNGYKVTSKQMLSGNASDTVILNAYPLDSDNVLVDLRGELTIDVGSNNFASKNINLNGSVTPKDRQLVPMAVNDLSHINIMYGYINNTGSLFFFNKGDSVVKKVSFQANYVIKIGE</sequence>
<proteinExistence type="predicted"/>
<protein>
    <submittedName>
        <fullName evidence="1">Cystathionine beta-synthase domain-containing protein</fullName>
    </submittedName>
</protein>
<organism evidence="1 2">
    <name type="scientific">Ligilactobacillus equi DPC 6820</name>
    <dbReference type="NCBI Taxonomy" id="1392007"/>
    <lineage>
        <taxon>Bacteria</taxon>
        <taxon>Bacillati</taxon>
        <taxon>Bacillota</taxon>
        <taxon>Bacilli</taxon>
        <taxon>Lactobacillales</taxon>
        <taxon>Lactobacillaceae</taxon>
        <taxon>Ligilactobacillus</taxon>
    </lineage>
</organism>
<dbReference type="PATRIC" id="fig|1392007.3.peg.85"/>
<dbReference type="Proteomes" id="UP000018559">
    <property type="component" value="Unassembled WGS sequence"/>
</dbReference>
<dbReference type="AlphaFoldDB" id="V7HYY7"/>
<name>V7HYY7_9LACO</name>
<evidence type="ECO:0000313" key="1">
    <source>
        <dbReference type="EMBL" id="ETA75102.1"/>
    </source>
</evidence>
<evidence type="ECO:0000313" key="2">
    <source>
        <dbReference type="Proteomes" id="UP000018559"/>
    </source>
</evidence>